<gene>
    <name evidence="2" type="ORF">SAMN05421666_1210</name>
</gene>
<accession>A0A1N7FNE8</accession>
<dbReference type="RefSeq" id="WP_076531838.1">
    <property type="nucleotide sequence ID" value="NZ_FOAC01000001.1"/>
</dbReference>
<dbReference type="InterPro" id="IPR045865">
    <property type="entry name" value="ACT-like_dom_sf"/>
</dbReference>
<reference evidence="2 3" key="1">
    <citation type="submission" date="2017-01" db="EMBL/GenBank/DDBJ databases">
        <authorList>
            <person name="Mah S.A."/>
            <person name="Swanson W.J."/>
            <person name="Moy G.W."/>
            <person name="Vacquier V.D."/>
        </authorList>
    </citation>
    <scope>NUCLEOTIDE SEQUENCE [LARGE SCALE GENOMIC DNA]</scope>
    <source>
        <strain evidence="2 3">DSM 29590</strain>
    </source>
</reference>
<dbReference type="AlphaFoldDB" id="A0A1N7FNE8"/>
<dbReference type="Proteomes" id="UP000186019">
    <property type="component" value="Unassembled WGS sequence"/>
</dbReference>
<evidence type="ECO:0000313" key="3">
    <source>
        <dbReference type="Proteomes" id="UP000186019"/>
    </source>
</evidence>
<dbReference type="Pfam" id="PF10000">
    <property type="entry name" value="ACT_3"/>
    <property type="match status" value="1"/>
</dbReference>
<dbReference type="OrthoDB" id="517867at2"/>
<name>A0A1N7FNE8_9RHOB</name>
<keyword evidence="3" id="KW-1185">Reference proteome</keyword>
<dbReference type="InterPro" id="IPR018717">
    <property type="entry name" value="DUF2241"/>
</dbReference>
<evidence type="ECO:0000259" key="1">
    <source>
        <dbReference type="Pfam" id="PF10000"/>
    </source>
</evidence>
<dbReference type="STRING" id="573024.SAMN05216208_0926"/>
<feature type="domain" description="DUF2241" evidence="1">
    <location>
        <begin position="2"/>
        <end position="70"/>
    </location>
</feature>
<dbReference type="PANTHER" id="PTHR39199">
    <property type="entry name" value="BLR5128 PROTEIN"/>
    <property type="match status" value="1"/>
</dbReference>
<evidence type="ECO:0000313" key="2">
    <source>
        <dbReference type="EMBL" id="SIS01810.1"/>
    </source>
</evidence>
<protein>
    <recommendedName>
        <fullName evidence="1">DUF2241 domain-containing protein</fullName>
    </recommendedName>
</protein>
<proteinExistence type="predicted"/>
<organism evidence="2 3">
    <name type="scientific">Roseovarius nanhaiticus</name>
    <dbReference type="NCBI Taxonomy" id="573024"/>
    <lineage>
        <taxon>Bacteria</taxon>
        <taxon>Pseudomonadati</taxon>
        <taxon>Pseudomonadota</taxon>
        <taxon>Alphaproteobacteria</taxon>
        <taxon>Rhodobacterales</taxon>
        <taxon>Roseobacteraceae</taxon>
        <taxon>Roseovarius</taxon>
    </lineage>
</organism>
<dbReference type="SUPFAM" id="SSF55021">
    <property type="entry name" value="ACT-like"/>
    <property type="match status" value="2"/>
</dbReference>
<dbReference type="PANTHER" id="PTHR39199:SF1">
    <property type="entry name" value="BLR5128 PROTEIN"/>
    <property type="match status" value="1"/>
</dbReference>
<dbReference type="Gene3D" id="3.30.2130.10">
    <property type="entry name" value="VC0802-like"/>
    <property type="match status" value="1"/>
</dbReference>
<sequence length="134" mass="14276">MSGGRDLKGLLAGMSPVLDPATYVFVTLPGRDIPQGLAPRMMMQEGEGTTVIVTRSEAEAAGLDHVFDCRMITLDVHSALDAVGFLAKVTTRLADLGMGVNPVAGYYHDHLFVPVSRADDAMTALREMAREAGT</sequence>
<dbReference type="EMBL" id="FTNV01000001">
    <property type="protein sequence ID" value="SIS01810.1"/>
    <property type="molecule type" value="Genomic_DNA"/>
</dbReference>